<feature type="domain" description="Peptide methionine sulphoxide reductase MsrA" evidence="5">
    <location>
        <begin position="9"/>
        <end position="144"/>
    </location>
</feature>
<keyword evidence="7" id="KW-1185">Reference proteome</keyword>
<dbReference type="Pfam" id="PF01625">
    <property type="entry name" value="PMSR"/>
    <property type="match status" value="1"/>
</dbReference>
<name>A0ABT3R2I3_9HYPH</name>
<reference evidence="6 7" key="1">
    <citation type="journal article" date="2016" name="Int. J. Syst. Evol. Microbiol.">
        <title>Labrenzia salina sp. nov., isolated from the rhizosphere of the halophyte Arthrocnemum macrostachyum.</title>
        <authorList>
            <person name="Camacho M."/>
            <person name="Redondo-Gomez S."/>
            <person name="Rodriguez-Llorente I."/>
            <person name="Rohde M."/>
            <person name="Sproer C."/>
            <person name="Schumann P."/>
            <person name="Klenk H.P."/>
            <person name="Montero-Calasanz M.D.C."/>
        </authorList>
    </citation>
    <scope>NUCLEOTIDE SEQUENCE [LARGE SCALE GENOMIC DNA]</scope>
    <source>
        <strain evidence="6 7">DSM 29163</strain>
    </source>
</reference>
<dbReference type="GO" id="GO:0008113">
    <property type="term" value="F:peptide-methionine (S)-S-oxide reductase activity"/>
    <property type="evidence" value="ECO:0007669"/>
    <property type="project" value="UniProtKB-EC"/>
</dbReference>
<accession>A0ABT3R2I3</accession>
<dbReference type="PANTHER" id="PTHR43774:SF1">
    <property type="entry name" value="PEPTIDE METHIONINE SULFOXIDE REDUCTASE MSRA 2"/>
    <property type="match status" value="1"/>
</dbReference>
<evidence type="ECO:0000256" key="3">
    <source>
        <dbReference type="ARBA" id="ARBA00047806"/>
    </source>
</evidence>
<comment type="caution">
    <text evidence="6">The sequence shown here is derived from an EMBL/GenBank/DDBJ whole genome shotgun (WGS) entry which is preliminary data.</text>
</comment>
<gene>
    <name evidence="6" type="ORF">ON753_13670</name>
</gene>
<dbReference type="InterPro" id="IPR036509">
    <property type="entry name" value="Met_Sox_Rdtase_MsrA_sf"/>
</dbReference>
<dbReference type="EMBL" id="JAPEVI010000003">
    <property type="protein sequence ID" value="MCX2723409.1"/>
    <property type="molecule type" value="Genomic_DNA"/>
</dbReference>
<dbReference type="PANTHER" id="PTHR43774">
    <property type="entry name" value="PEPTIDE METHIONINE SULFOXIDE REDUCTASE"/>
    <property type="match status" value="1"/>
</dbReference>
<comment type="catalytic activity">
    <reaction evidence="3">
        <text>L-methionyl-[protein] + [thioredoxin]-disulfide + H2O = L-methionyl-(S)-S-oxide-[protein] + [thioredoxin]-dithiol</text>
        <dbReference type="Rhea" id="RHEA:14217"/>
        <dbReference type="Rhea" id="RHEA-COMP:10698"/>
        <dbReference type="Rhea" id="RHEA-COMP:10700"/>
        <dbReference type="Rhea" id="RHEA-COMP:12313"/>
        <dbReference type="Rhea" id="RHEA-COMP:12315"/>
        <dbReference type="ChEBI" id="CHEBI:15377"/>
        <dbReference type="ChEBI" id="CHEBI:16044"/>
        <dbReference type="ChEBI" id="CHEBI:29950"/>
        <dbReference type="ChEBI" id="CHEBI:44120"/>
        <dbReference type="ChEBI" id="CHEBI:50058"/>
        <dbReference type="EC" id="1.8.4.11"/>
    </reaction>
</comment>
<keyword evidence="2 6" id="KW-0560">Oxidoreductase</keyword>
<evidence type="ECO:0000313" key="6">
    <source>
        <dbReference type="EMBL" id="MCX2723409.1"/>
    </source>
</evidence>
<dbReference type="InterPro" id="IPR002569">
    <property type="entry name" value="Met_Sox_Rdtase_MsrA_dom"/>
</dbReference>
<comment type="catalytic activity">
    <reaction evidence="4">
        <text>[thioredoxin]-disulfide + L-methionine + H2O = L-methionine (S)-S-oxide + [thioredoxin]-dithiol</text>
        <dbReference type="Rhea" id="RHEA:19993"/>
        <dbReference type="Rhea" id="RHEA-COMP:10698"/>
        <dbReference type="Rhea" id="RHEA-COMP:10700"/>
        <dbReference type="ChEBI" id="CHEBI:15377"/>
        <dbReference type="ChEBI" id="CHEBI:29950"/>
        <dbReference type="ChEBI" id="CHEBI:50058"/>
        <dbReference type="ChEBI" id="CHEBI:57844"/>
        <dbReference type="ChEBI" id="CHEBI:58772"/>
        <dbReference type="EC" id="1.8.4.11"/>
    </reaction>
</comment>
<proteinExistence type="predicted"/>
<dbReference type="RefSeq" id="WP_265963189.1">
    <property type="nucleotide sequence ID" value="NZ_JAPEVI010000003.1"/>
</dbReference>
<organism evidence="6 7">
    <name type="scientific">Roseibium salinum</name>
    <dbReference type="NCBI Taxonomy" id="1604349"/>
    <lineage>
        <taxon>Bacteria</taxon>
        <taxon>Pseudomonadati</taxon>
        <taxon>Pseudomonadota</taxon>
        <taxon>Alphaproteobacteria</taxon>
        <taxon>Hyphomicrobiales</taxon>
        <taxon>Stappiaceae</taxon>
        <taxon>Roseibium</taxon>
    </lineage>
</organism>
<evidence type="ECO:0000256" key="2">
    <source>
        <dbReference type="ARBA" id="ARBA00023002"/>
    </source>
</evidence>
<dbReference type="SUPFAM" id="SSF55068">
    <property type="entry name" value="Peptide methionine sulfoxide reductase"/>
    <property type="match status" value="1"/>
</dbReference>
<dbReference type="EC" id="1.8.4.11" evidence="1"/>
<sequence>MTSEAQVKIGLGGGCHWCTEAVFQAVAGISRVEQGFIRSDPPNASWSEAVVVTFDPVALPLAVLLEIHLRTHASTSEHKMRGKYRSAVYVYDAGTGQKVAGTMRELQRGFDEPLVTKVLTLAEFRPSDERFRNYYASDPERPFCRTYIDPKLALLRKEYADRLRQKQVAAE</sequence>
<evidence type="ECO:0000256" key="4">
    <source>
        <dbReference type="ARBA" id="ARBA00048782"/>
    </source>
</evidence>
<evidence type="ECO:0000313" key="7">
    <source>
        <dbReference type="Proteomes" id="UP001300261"/>
    </source>
</evidence>
<dbReference type="Gene3D" id="3.30.1060.10">
    <property type="entry name" value="Peptide methionine sulphoxide reductase MsrA"/>
    <property type="match status" value="1"/>
</dbReference>
<dbReference type="Proteomes" id="UP001300261">
    <property type="component" value="Unassembled WGS sequence"/>
</dbReference>
<evidence type="ECO:0000256" key="1">
    <source>
        <dbReference type="ARBA" id="ARBA00012502"/>
    </source>
</evidence>
<evidence type="ECO:0000259" key="5">
    <source>
        <dbReference type="Pfam" id="PF01625"/>
    </source>
</evidence>
<protein>
    <recommendedName>
        <fullName evidence="1">peptide-methionine (S)-S-oxide reductase</fullName>
        <ecNumber evidence="1">1.8.4.11</ecNumber>
    </recommendedName>
</protein>